<dbReference type="SUPFAM" id="SSF55931">
    <property type="entry name" value="Glutamine synthetase/guanido kinase"/>
    <property type="match status" value="1"/>
</dbReference>
<dbReference type="GO" id="GO:0042398">
    <property type="term" value="P:modified amino acid biosynthetic process"/>
    <property type="evidence" value="ECO:0007669"/>
    <property type="project" value="InterPro"/>
</dbReference>
<accession>A0A5E4LSG0</accession>
<proteinExistence type="predicted"/>
<organism evidence="1 2">
    <name type="scientific">Candidatus Bilamarchaeum dharawalense</name>
    <dbReference type="NCBI Taxonomy" id="2885759"/>
    <lineage>
        <taxon>Archaea</taxon>
        <taxon>Candidatus Micrarchaeota</taxon>
        <taxon>Candidatus Micrarchaeia</taxon>
        <taxon>Candidatus Anstonellales</taxon>
        <taxon>Candidatus Bilamarchaeaceae</taxon>
        <taxon>Candidatus Bilamarchaeum</taxon>
    </lineage>
</organism>
<gene>
    <name evidence="1" type="primary">gshA_2</name>
    <name evidence="1" type="ORF">LFW2832_00558</name>
</gene>
<reference evidence="1 2" key="1">
    <citation type="submission" date="2019-08" db="EMBL/GenBank/DDBJ databases">
        <authorList>
            <person name="Vazquez-Campos X."/>
        </authorList>
    </citation>
    <scope>NUCLEOTIDE SEQUENCE [LARGE SCALE GENOMIC DNA]</scope>
    <source>
        <strain evidence="1">LFW-283_2</strain>
    </source>
</reference>
<dbReference type="GO" id="GO:0004357">
    <property type="term" value="F:glutamate-cysteine ligase activity"/>
    <property type="evidence" value="ECO:0007669"/>
    <property type="project" value="UniProtKB-EC"/>
</dbReference>
<dbReference type="EC" id="6.3.2.2" evidence="1"/>
<sequence>MSKKNSKPSETKLRKTHLVGFETEMLILEENGAISSLADELIEKAEQAKLPYPVHKEYAHNMVEISSAPNVKLTKVAHGWLQSAKKLINIAKDLGLRLYPYGTYTGTHVPTTRTDRYYRMCEDILGPEKYTMSTGRVMGFHLHYTLPYGTFNQQNKSLKHLFNSRYKEQLLNLYNSAIAMDPAVSNFMESSPFVDGVFTANDSRLFLYRAMRTGTGSKMIRGLYYDYPMFGRLPRYKATISDLILLIERRHNTWKEMVEERHPEYIDIVESKHPLQFNWGPVRINRAGTIEYRGMDMNLPSNIIGTSLLIKYFLNKVRRDELIIRPSDIGIKEPFKIEDQIVHVPPYGYLSEVLQYKSALYGMQDDEVYRYTKNLTAIAMKEVPMKKDPSIDRLNKMLANRKTKSDEILEYVKKEGHIISEKLDETFAREFALRGCDELEIEVDQLLDSELAIDLEE</sequence>
<dbReference type="InterPro" id="IPR014746">
    <property type="entry name" value="Gln_synth/guanido_kin_cat_dom"/>
</dbReference>
<protein>
    <submittedName>
        <fullName evidence="1">Glutamate--cysteine ligase</fullName>
        <ecNumber evidence="1">6.3.2.2</ecNumber>
    </submittedName>
</protein>
<dbReference type="InterPro" id="IPR006336">
    <property type="entry name" value="GCS2"/>
</dbReference>
<dbReference type="Gene3D" id="3.30.590.20">
    <property type="match status" value="1"/>
</dbReference>
<dbReference type="Pfam" id="PF04107">
    <property type="entry name" value="GCS2"/>
    <property type="match status" value="1"/>
</dbReference>
<dbReference type="AlphaFoldDB" id="A0A5E4LSG0"/>
<name>A0A5E4LSG0_9ARCH</name>
<dbReference type="EMBL" id="CABMJJ010000009">
    <property type="protein sequence ID" value="VVC03817.1"/>
    <property type="molecule type" value="Genomic_DNA"/>
</dbReference>
<comment type="caution">
    <text evidence="1">The sequence shown here is derived from an EMBL/GenBank/DDBJ whole genome shotgun (WGS) entry which is preliminary data.</text>
</comment>
<dbReference type="Proteomes" id="UP000789941">
    <property type="component" value="Unassembled WGS sequence"/>
</dbReference>
<evidence type="ECO:0000313" key="2">
    <source>
        <dbReference type="Proteomes" id="UP000789941"/>
    </source>
</evidence>
<keyword evidence="1" id="KW-0436">Ligase</keyword>
<evidence type="ECO:0000313" key="1">
    <source>
        <dbReference type="EMBL" id="VVC03817.1"/>
    </source>
</evidence>